<sequence length="238" mass="26314">MTYLFRTLRIYGYSVVLGLSAAVLGLSAYFATIFLPSIHKDFTIFSLAVPSFTIATLLILLLWYSNPRIEALFFFITAVSWIAMGAWSRDLYGPAECFALADQRIRTQKGSINARSYCYEAKIVEAFSWSLFGILTIFLIMVIALATKCQAVGRHRVWSEHINELPWFGQLPGSSYYPHHYGGLPQNGEYPATYLGAGGIAGGPNIVQQQYGHSIIIRPGVNGEPAQITQVPGIVHNA</sequence>
<reference evidence="1" key="1">
    <citation type="submission" date="2021-03" db="EMBL/GenBank/DDBJ databases">
        <authorList>
            <consortium name="DOE Joint Genome Institute"/>
            <person name="Ahrendt S."/>
            <person name="Looney B.P."/>
            <person name="Miyauchi S."/>
            <person name="Morin E."/>
            <person name="Drula E."/>
            <person name="Courty P.E."/>
            <person name="Chicoki N."/>
            <person name="Fauchery L."/>
            <person name="Kohler A."/>
            <person name="Kuo A."/>
            <person name="Labutti K."/>
            <person name="Pangilinan J."/>
            <person name="Lipzen A."/>
            <person name="Riley R."/>
            <person name="Andreopoulos W."/>
            <person name="He G."/>
            <person name="Johnson J."/>
            <person name="Barry K.W."/>
            <person name="Grigoriev I.V."/>
            <person name="Nagy L."/>
            <person name="Hibbett D."/>
            <person name="Henrissat B."/>
            <person name="Matheny P.B."/>
            <person name="Labbe J."/>
            <person name="Martin F."/>
        </authorList>
    </citation>
    <scope>NUCLEOTIDE SEQUENCE</scope>
    <source>
        <strain evidence="1">HHB10654</strain>
    </source>
</reference>
<protein>
    <submittedName>
        <fullName evidence="1">Uncharacterized protein</fullName>
    </submittedName>
</protein>
<organism evidence="1 2">
    <name type="scientific">Artomyces pyxidatus</name>
    <dbReference type="NCBI Taxonomy" id="48021"/>
    <lineage>
        <taxon>Eukaryota</taxon>
        <taxon>Fungi</taxon>
        <taxon>Dikarya</taxon>
        <taxon>Basidiomycota</taxon>
        <taxon>Agaricomycotina</taxon>
        <taxon>Agaricomycetes</taxon>
        <taxon>Russulales</taxon>
        <taxon>Auriscalpiaceae</taxon>
        <taxon>Artomyces</taxon>
    </lineage>
</organism>
<accession>A0ACB8TKB0</accession>
<evidence type="ECO:0000313" key="1">
    <source>
        <dbReference type="EMBL" id="KAI0068862.1"/>
    </source>
</evidence>
<proteinExistence type="predicted"/>
<keyword evidence="2" id="KW-1185">Reference proteome</keyword>
<dbReference type="Proteomes" id="UP000814140">
    <property type="component" value="Unassembled WGS sequence"/>
</dbReference>
<gene>
    <name evidence="1" type="ORF">BV25DRAFT_54514</name>
</gene>
<name>A0ACB8TKB0_9AGAM</name>
<reference evidence="1" key="2">
    <citation type="journal article" date="2022" name="New Phytol.">
        <title>Evolutionary transition to the ectomycorrhizal habit in the genomes of a hyperdiverse lineage of mushroom-forming fungi.</title>
        <authorList>
            <person name="Looney B."/>
            <person name="Miyauchi S."/>
            <person name="Morin E."/>
            <person name="Drula E."/>
            <person name="Courty P.E."/>
            <person name="Kohler A."/>
            <person name="Kuo A."/>
            <person name="LaButti K."/>
            <person name="Pangilinan J."/>
            <person name="Lipzen A."/>
            <person name="Riley R."/>
            <person name="Andreopoulos W."/>
            <person name="He G."/>
            <person name="Johnson J."/>
            <person name="Nolan M."/>
            <person name="Tritt A."/>
            <person name="Barry K.W."/>
            <person name="Grigoriev I.V."/>
            <person name="Nagy L.G."/>
            <person name="Hibbett D."/>
            <person name="Henrissat B."/>
            <person name="Matheny P.B."/>
            <person name="Labbe J."/>
            <person name="Martin F.M."/>
        </authorList>
    </citation>
    <scope>NUCLEOTIDE SEQUENCE</scope>
    <source>
        <strain evidence="1">HHB10654</strain>
    </source>
</reference>
<dbReference type="EMBL" id="MU277187">
    <property type="protein sequence ID" value="KAI0068862.1"/>
    <property type="molecule type" value="Genomic_DNA"/>
</dbReference>
<comment type="caution">
    <text evidence="1">The sequence shown here is derived from an EMBL/GenBank/DDBJ whole genome shotgun (WGS) entry which is preliminary data.</text>
</comment>
<evidence type="ECO:0000313" key="2">
    <source>
        <dbReference type="Proteomes" id="UP000814140"/>
    </source>
</evidence>